<feature type="domain" description="Pyrroline-5-carboxylate reductase catalytic N-terminal" evidence="2">
    <location>
        <begin position="4"/>
        <end position="93"/>
    </location>
</feature>
<keyword evidence="1" id="KW-0560">Oxidoreductase</keyword>
<dbReference type="Pfam" id="PF03807">
    <property type="entry name" value="F420_oxidored"/>
    <property type="match status" value="1"/>
</dbReference>
<sequence>MTDITIIGSGNMGRGIGTRAVAAGRSVQVLDKSAEEAQKLAGELGSGATGAASTEAPAGRIVVLALPFDAAKEVVSGYGDALDGRIIIDISNPVNYETFDSLVVGPGTSAAEEIAKLAPSGATVVKAFNTTFAGTLVAGEVAGEPLDVFIASDSEDARNEVADFVTAAGLRPLQVGGLHHARELEGFQLLLMALQANPAYESFNWGTALKILG</sequence>
<dbReference type="EMBL" id="JBHMBH010000050">
    <property type="protein sequence ID" value="MFB9716462.1"/>
    <property type="molecule type" value="Genomic_DNA"/>
</dbReference>
<dbReference type="SUPFAM" id="SSF51735">
    <property type="entry name" value="NAD(P)-binding Rossmann-fold domains"/>
    <property type="match status" value="1"/>
</dbReference>
<evidence type="ECO:0000256" key="1">
    <source>
        <dbReference type="ARBA" id="ARBA00023002"/>
    </source>
</evidence>
<dbReference type="Gene3D" id="3.40.50.720">
    <property type="entry name" value="NAD(P)-binding Rossmann-like Domain"/>
    <property type="match status" value="1"/>
</dbReference>
<organism evidence="3 4">
    <name type="scientific">Arthrobacter methylotrophus</name>
    <dbReference type="NCBI Taxonomy" id="121291"/>
    <lineage>
        <taxon>Bacteria</taxon>
        <taxon>Bacillati</taxon>
        <taxon>Actinomycetota</taxon>
        <taxon>Actinomycetes</taxon>
        <taxon>Micrococcales</taxon>
        <taxon>Micrococcaceae</taxon>
        <taxon>Arthrobacter</taxon>
    </lineage>
</organism>
<reference evidence="3 4" key="1">
    <citation type="submission" date="2024-09" db="EMBL/GenBank/DDBJ databases">
        <authorList>
            <person name="Sun Q."/>
            <person name="Mori K."/>
        </authorList>
    </citation>
    <scope>NUCLEOTIDE SEQUENCE [LARGE SCALE GENOMIC DNA]</scope>
    <source>
        <strain evidence="3 4">JCM 13519</strain>
    </source>
</reference>
<accession>A0ABV5UW78</accession>
<gene>
    <name evidence="3" type="ORF">ACFFPI_20390</name>
</gene>
<dbReference type="PANTHER" id="PTHR14239">
    <property type="entry name" value="DUDULIN-RELATED"/>
    <property type="match status" value="1"/>
</dbReference>
<dbReference type="PANTHER" id="PTHR14239:SF10">
    <property type="entry name" value="REDUCTASE"/>
    <property type="match status" value="1"/>
</dbReference>
<evidence type="ECO:0000313" key="4">
    <source>
        <dbReference type="Proteomes" id="UP001589536"/>
    </source>
</evidence>
<dbReference type="RefSeq" id="WP_345053985.1">
    <property type="nucleotide sequence ID" value="NZ_BAABED010000001.1"/>
</dbReference>
<evidence type="ECO:0000313" key="3">
    <source>
        <dbReference type="EMBL" id="MFB9716462.1"/>
    </source>
</evidence>
<protein>
    <submittedName>
        <fullName evidence="3">NADPH-dependent F420 reductase</fullName>
    </submittedName>
</protein>
<comment type="caution">
    <text evidence="3">The sequence shown here is derived from an EMBL/GenBank/DDBJ whole genome shotgun (WGS) entry which is preliminary data.</text>
</comment>
<keyword evidence="4" id="KW-1185">Reference proteome</keyword>
<dbReference type="InterPro" id="IPR028939">
    <property type="entry name" value="P5C_Rdtase_cat_N"/>
</dbReference>
<evidence type="ECO:0000259" key="2">
    <source>
        <dbReference type="Pfam" id="PF03807"/>
    </source>
</evidence>
<dbReference type="InterPro" id="IPR051267">
    <property type="entry name" value="STEAP_metalloreductase"/>
</dbReference>
<dbReference type="InterPro" id="IPR036291">
    <property type="entry name" value="NAD(P)-bd_dom_sf"/>
</dbReference>
<proteinExistence type="predicted"/>
<name>A0ABV5UW78_9MICC</name>
<dbReference type="Proteomes" id="UP001589536">
    <property type="component" value="Unassembled WGS sequence"/>
</dbReference>